<proteinExistence type="predicted"/>
<name>A0A2K3QH10_9HYPO</name>
<dbReference type="EMBL" id="NRSZ01000494">
    <property type="protein sequence ID" value="PNY26828.1"/>
    <property type="molecule type" value="Genomic_DNA"/>
</dbReference>
<reference evidence="1 2" key="1">
    <citation type="submission" date="2017-08" db="EMBL/GenBank/DDBJ databases">
        <title>Harnessing the power of phylogenomics to disentangle the directionality and signatures of interkingdom host jumping in the parasitic fungal genus Tolypocladium.</title>
        <authorList>
            <person name="Quandt C.A."/>
            <person name="Patterson W."/>
            <person name="Spatafora J.W."/>
        </authorList>
    </citation>
    <scope>NUCLEOTIDE SEQUENCE [LARGE SCALE GENOMIC DNA]</scope>
    <source>
        <strain evidence="1 2">CBS 113982</strain>
    </source>
</reference>
<dbReference type="AlphaFoldDB" id="A0A2K3QH10"/>
<evidence type="ECO:0000313" key="1">
    <source>
        <dbReference type="EMBL" id="PNY26828.1"/>
    </source>
</evidence>
<accession>A0A2K3QH10</accession>
<organism evidence="1 2">
    <name type="scientific">Tolypocladium capitatum</name>
    <dbReference type="NCBI Taxonomy" id="45235"/>
    <lineage>
        <taxon>Eukaryota</taxon>
        <taxon>Fungi</taxon>
        <taxon>Dikarya</taxon>
        <taxon>Ascomycota</taxon>
        <taxon>Pezizomycotina</taxon>
        <taxon>Sordariomycetes</taxon>
        <taxon>Hypocreomycetidae</taxon>
        <taxon>Hypocreales</taxon>
        <taxon>Ophiocordycipitaceae</taxon>
        <taxon>Tolypocladium</taxon>
    </lineage>
</organism>
<keyword evidence="2" id="KW-1185">Reference proteome</keyword>
<dbReference type="Proteomes" id="UP000236621">
    <property type="component" value="Unassembled WGS sequence"/>
</dbReference>
<gene>
    <name evidence="1" type="ORF">TCAP_03244</name>
</gene>
<sequence>MTTSPVMPSRCTSTIRIMTQRRRKRVRQRAP</sequence>
<evidence type="ECO:0000313" key="2">
    <source>
        <dbReference type="Proteomes" id="UP000236621"/>
    </source>
</evidence>
<protein>
    <submittedName>
        <fullName evidence="1">Uncharacterized protein</fullName>
    </submittedName>
</protein>
<comment type="caution">
    <text evidence="1">The sequence shown here is derived from an EMBL/GenBank/DDBJ whole genome shotgun (WGS) entry which is preliminary data.</text>
</comment>